<proteinExistence type="predicted"/>
<feature type="compositionally biased region" description="Acidic residues" evidence="1">
    <location>
        <begin position="183"/>
        <end position="201"/>
    </location>
</feature>
<evidence type="ECO:0000313" key="2">
    <source>
        <dbReference type="EMBL" id="SIS60964.1"/>
    </source>
</evidence>
<evidence type="ECO:0000313" key="3">
    <source>
        <dbReference type="Proteomes" id="UP000186292"/>
    </source>
</evidence>
<accession>A0A1N7KHJ4</accession>
<dbReference type="Proteomes" id="UP000186292">
    <property type="component" value="Unassembled WGS sequence"/>
</dbReference>
<dbReference type="OrthoDB" id="9844637at2"/>
<evidence type="ECO:0000256" key="1">
    <source>
        <dbReference type="SAM" id="MobiDB-lite"/>
    </source>
</evidence>
<dbReference type="AlphaFoldDB" id="A0A1N7KHJ4"/>
<name>A0A1N7KHJ4_9CORY</name>
<dbReference type="EMBL" id="FTOF01000025">
    <property type="protein sequence ID" value="SIS60964.1"/>
    <property type="molecule type" value="Genomic_DNA"/>
</dbReference>
<reference evidence="3" key="1">
    <citation type="submission" date="2017-01" db="EMBL/GenBank/DDBJ databases">
        <authorList>
            <person name="Varghese N."/>
            <person name="Submissions S."/>
        </authorList>
    </citation>
    <scope>NUCLEOTIDE SEQUENCE [LARGE SCALE GENOMIC DNA]</scope>
    <source>
        <strain evidence="3">DSM 44531</strain>
    </source>
</reference>
<feature type="region of interest" description="Disordered" evidence="1">
    <location>
        <begin position="181"/>
        <end position="201"/>
    </location>
</feature>
<sequence>MIEKIRSELLPLAEEFQTAGADGLRRVVEDPSYDGAQWKIRRLQRDPFLHGLRHTLPENLGTFALDADLYQQNRLVYRSQIHEAELIFRRRGSLDAYKSKREDTASALFPTPERVFPPRPDTQFRQIACIWDLPALDEDHKAIGPFPFRIQVAKQNTLLDQGQWEGGFALLPEPGIMPTSAEFDMDSPDWDVDGEEEAEGQ</sequence>
<gene>
    <name evidence="2" type="ORF">SAMN05444817_1253</name>
</gene>
<protein>
    <submittedName>
        <fullName evidence="2">Uncharacterized protein</fullName>
    </submittedName>
</protein>
<keyword evidence="3" id="KW-1185">Reference proteome</keyword>
<organism evidence="2 3">
    <name type="scientific">Corynebacterium appendicis CIP 107643</name>
    <dbReference type="NCBI Taxonomy" id="1161099"/>
    <lineage>
        <taxon>Bacteria</taxon>
        <taxon>Bacillati</taxon>
        <taxon>Actinomycetota</taxon>
        <taxon>Actinomycetes</taxon>
        <taxon>Mycobacteriales</taxon>
        <taxon>Corynebacteriaceae</taxon>
        <taxon>Corynebacterium</taxon>
    </lineage>
</organism>
<dbReference type="RefSeq" id="WP_076600041.1">
    <property type="nucleotide sequence ID" value="NZ_CP046976.1"/>
</dbReference>
<dbReference type="STRING" id="1161099.SAMN05444817_1253"/>